<dbReference type="EMBL" id="JAVDXV010000001">
    <property type="protein sequence ID" value="MDR7331587.1"/>
    <property type="molecule type" value="Genomic_DNA"/>
</dbReference>
<keyword evidence="1" id="KW-0812">Transmembrane</keyword>
<organism evidence="3 4">
    <name type="scientific">Roseateles asaccharophilus</name>
    <dbReference type="NCBI Taxonomy" id="582607"/>
    <lineage>
        <taxon>Bacteria</taxon>
        <taxon>Pseudomonadati</taxon>
        <taxon>Pseudomonadota</taxon>
        <taxon>Betaproteobacteria</taxon>
        <taxon>Burkholderiales</taxon>
        <taxon>Sphaerotilaceae</taxon>
        <taxon>Roseateles</taxon>
    </lineage>
</organism>
<feature type="domain" description="DUF6249" evidence="2">
    <location>
        <begin position="15"/>
        <end position="128"/>
    </location>
</feature>
<keyword evidence="4" id="KW-1185">Reference proteome</keyword>
<gene>
    <name evidence="3" type="ORF">J2X21_000699</name>
</gene>
<accession>A0ABU2A506</accession>
<feature type="transmembrane region" description="Helical" evidence="1">
    <location>
        <begin position="80"/>
        <end position="100"/>
    </location>
</feature>
<dbReference type="Proteomes" id="UP001180825">
    <property type="component" value="Unassembled WGS sequence"/>
</dbReference>
<protein>
    <recommendedName>
        <fullName evidence="2">DUF6249 domain-containing protein</fullName>
    </recommendedName>
</protein>
<feature type="transmembrane region" description="Helical" evidence="1">
    <location>
        <begin position="12"/>
        <end position="31"/>
    </location>
</feature>
<dbReference type="InterPro" id="IPR046216">
    <property type="entry name" value="DUF6249"/>
</dbReference>
<comment type="caution">
    <text evidence="3">The sequence shown here is derived from an EMBL/GenBank/DDBJ whole genome shotgun (WGS) entry which is preliminary data.</text>
</comment>
<evidence type="ECO:0000313" key="4">
    <source>
        <dbReference type="Proteomes" id="UP001180825"/>
    </source>
</evidence>
<evidence type="ECO:0000259" key="2">
    <source>
        <dbReference type="Pfam" id="PF19762"/>
    </source>
</evidence>
<proteinExistence type="predicted"/>
<name>A0ABU2A506_9BURK</name>
<reference evidence="3 4" key="1">
    <citation type="submission" date="2023-07" db="EMBL/GenBank/DDBJ databases">
        <title>Sorghum-associated microbial communities from plants grown in Nebraska, USA.</title>
        <authorList>
            <person name="Schachtman D."/>
        </authorList>
    </citation>
    <scope>NUCLEOTIDE SEQUENCE [LARGE SCALE GENOMIC DNA]</scope>
    <source>
        <strain evidence="3 4">BE316</strain>
    </source>
</reference>
<keyword evidence="1" id="KW-0472">Membrane</keyword>
<dbReference type="Pfam" id="PF19762">
    <property type="entry name" value="DUF6249"/>
    <property type="match status" value="1"/>
</dbReference>
<sequence>MFFDNFHLVSPLMIPILSLLIPIVAIVAHYLGKAHSERQRHETIRELARAGQPIPPELLGEVQDSDWQHARRAQANPNRILIPAVINIGVGFGLMGMFAVMTPDLWLWSIGLLPLFIGIGLAVYWAVERKQPQQQQQP</sequence>
<evidence type="ECO:0000256" key="1">
    <source>
        <dbReference type="SAM" id="Phobius"/>
    </source>
</evidence>
<feature type="transmembrane region" description="Helical" evidence="1">
    <location>
        <begin position="106"/>
        <end position="127"/>
    </location>
</feature>
<keyword evidence="1" id="KW-1133">Transmembrane helix</keyword>
<dbReference type="RefSeq" id="WP_310324935.1">
    <property type="nucleotide sequence ID" value="NZ_JAVDXV010000001.1"/>
</dbReference>
<evidence type="ECO:0000313" key="3">
    <source>
        <dbReference type="EMBL" id="MDR7331587.1"/>
    </source>
</evidence>